<dbReference type="EMBL" id="FQXT01000001">
    <property type="protein sequence ID" value="SHH60159.1"/>
    <property type="molecule type" value="Genomic_DNA"/>
</dbReference>
<dbReference type="InterPro" id="IPR045391">
    <property type="entry name" value="DUF6520"/>
</dbReference>
<gene>
    <name evidence="2" type="ORF">DSM01_2962</name>
    <name evidence="3" type="ORF">SAMN04487999_0612</name>
</gene>
<reference evidence="2 5" key="3">
    <citation type="submission" date="2018-07" db="EMBL/GenBank/DDBJ databases">
        <title>Leeuwenhoekiella genomics.</title>
        <authorList>
            <person name="Tahon G."/>
            <person name="Willems A."/>
        </authorList>
    </citation>
    <scope>NUCLEOTIDE SEQUENCE [LARGE SCALE GENOMIC DNA]</scope>
    <source>
        <strain evidence="2 5">LMG 24856</strain>
    </source>
</reference>
<evidence type="ECO:0000313" key="5">
    <source>
        <dbReference type="Proteomes" id="UP000290037"/>
    </source>
</evidence>
<evidence type="ECO:0000313" key="3">
    <source>
        <dbReference type="EMBL" id="SHH60159.1"/>
    </source>
</evidence>
<evidence type="ECO:0000313" key="4">
    <source>
        <dbReference type="Proteomes" id="UP000184240"/>
    </source>
</evidence>
<name>A0A1M5UB20_9FLAO</name>
<dbReference type="Pfam" id="PF20130">
    <property type="entry name" value="DUF6520"/>
    <property type="match status" value="1"/>
</dbReference>
<keyword evidence="1" id="KW-0732">Signal</keyword>
<protein>
    <submittedName>
        <fullName evidence="3">Uncharacterized protein</fullName>
    </submittedName>
</protein>
<dbReference type="RefSeq" id="WP_072980198.1">
    <property type="nucleotide sequence ID" value="NZ_FQXT01000001.1"/>
</dbReference>
<dbReference type="EMBL" id="QOVN01000007">
    <property type="protein sequence ID" value="RXG27443.1"/>
    <property type="molecule type" value="Genomic_DNA"/>
</dbReference>
<feature type="signal peptide" evidence="1">
    <location>
        <begin position="1"/>
        <end position="32"/>
    </location>
</feature>
<evidence type="ECO:0000256" key="1">
    <source>
        <dbReference type="SAM" id="SignalP"/>
    </source>
</evidence>
<evidence type="ECO:0000313" key="2">
    <source>
        <dbReference type="EMBL" id="RXG27443.1"/>
    </source>
</evidence>
<dbReference type="STRING" id="573501.SAMN04487999_0612"/>
<dbReference type="Proteomes" id="UP000184240">
    <property type="component" value="Unassembled WGS sequence"/>
</dbReference>
<dbReference type="Proteomes" id="UP000290037">
    <property type="component" value="Unassembled WGS sequence"/>
</dbReference>
<feature type="chain" id="PRO_5012160745" evidence="1">
    <location>
        <begin position="33"/>
        <end position="90"/>
    </location>
</feature>
<dbReference type="AlphaFoldDB" id="A0A1M5UB20"/>
<sequence>MKNLKKQVFLPVAAIGLALGGAFMTSAAKVNAASNAQVPGYYYDNVQLECRDAGVECSTIDTGIPCTDGTRNLFELDGTMCETPLYQIPQ</sequence>
<reference evidence="4" key="2">
    <citation type="submission" date="2016-11" db="EMBL/GenBank/DDBJ databases">
        <authorList>
            <person name="Varghese N."/>
            <person name="Submissions S."/>
        </authorList>
    </citation>
    <scope>NUCLEOTIDE SEQUENCE [LARGE SCALE GENOMIC DNA]</scope>
    <source>
        <strain evidence="4">DSM 19859</strain>
    </source>
</reference>
<accession>A0A1M5UB20</accession>
<proteinExistence type="predicted"/>
<organism evidence="3 4">
    <name type="scientific">Leeuwenhoekiella palythoae</name>
    <dbReference type="NCBI Taxonomy" id="573501"/>
    <lineage>
        <taxon>Bacteria</taxon>
        <taxon>Pseudomonadati</taxon>
        <taxon>Bacteroidota</taxon>
        <taxon>Flavobacteriia</taxon>
        <taxon>Flavobacteriales</taxon>
        <taxon>Flavobacteriaceae</taxon>
        <taxon>Leeuwenhoekiella</taxon>
    </lineage>
</organism>
<keyword evidence="5" id="KW-1185">Reference proteome</keyword>
<reference evidence="3" key="1">
    <citation type="submission" date="2016-11" db="EMBL/GenBank/DDBJ databases">
        <authorList>
            <person name="Jaros S."/>
            <person name="Januszkiewicz K."/>
            <person name="Wedrychowicz H."/>
        </authorList>
    </citation>
    <scope>NUCLEOTIDE SEQUENCE [LARGE SCALE GENOMIC DNA]</scope>
    <source>
        <strain evidence="3">DSM 19859</strain>
    </source>
</reference>